<evidence type="ECO:0000259" key="8">
    <source>
        <dbReference type="PROSITE" id="PS50850"/>
    </source>
</evidence>
<evidence type="ECO:0000256" key="2">
    <source>
        <dbReference type="ARBA" id="ARBA00022448"/>
    </source>
</evidence>
<dbReference type="EMBL" id="CABFNH010000034">
    <property type="protein sequence ID" value="VTZ93745.1"/>
    <property type="molecule type" value="Genomic_DNA"/>
</dbReference>
<feature type="transmembrane region" description="Helical" evidence="7">
    <location>
        <begin position="103"/>
        <end position="123"/>
    </location>
</feature>
<dbReference type="PROSITE" id="PS50850">
    <property type="entry name" value="MFS"/>
    <property type="match status" value="1"/>
</dbReference>
<keyword evidence="2" id="KW-0813">Transport</keyword>
<dbReference type="PROSITE" id="PS51257">
    <property type="entry name" value="PROKAR_LIPOPROTEIN"/>
    <property type="match status" value="1"/>
</dbReference>
<dbReference type="InterPro" id="IPR050189">
    <property type="entry name" value="MFS_Efflux_Transporters"/>
</dbReference>
<dbReference type="PANTHER" id="PTHR43124">
    <property type="entry name" value="PURINE EFFLUX PUMP PBUE"/>
    <property type="match status" value="1"/>
</dbReference>
<organism evidence="9 10">
    <name type="scientific">Limosilactobacillus mucosae</name>
    <name type="common">Lactobacillus mucosae</name>
    <dbReference type="NCBI Taxonomy" id="97478"/>
    <lineage>
        <taxon>Bacteria</taxon>
        <taxon>Bacillati</taxon>
        <taxon>Bacillota</taxon>
        <taxon>Bacilli</taxon>
        <taxon>Lactobacillales</taxon>
        <taxon>Lactobacillaceae</taxon>
        <taxon>Limosilactobacillus</taxon>
    </lineage>
</organism>
<proteinExistence type="predicted"/>
<reference evidence="9 10" key="1">
    <citation type="submission" date="2019-06" db="EMBL/GenBank/DDBJ databases">
        <authorList>
            <person name="Rodrigo-Torres L."/>
            <person name="Arahal R. D."/>
            <person name="Lucena T."/>
        </authorList>
    </citation>
    <scope>NUCLEOTIDE SEQUENCE [LARGE SCALE GENOMIC DNA]</scope>
    <source>
        <strain evidence="9 10">INIA P508</strain>
    </source>
</reference>
<feature type="transmembrane region" description="Helical" evidence="7">
    <location>
        <begin position="43"/>
        <end position="62"/>
    </location>
</feature>
<feature type="transmembrane region" description="Helical" evidence="7">
    <location>
        <begin position="164"/>
        <end position="182"/>
    </location>
</feature>
<accession>A0A508YUG9</accession>
<feature type="transmembrane region" description="Helical" evidence="7">
    <location>
        <begin position="203"/>
        <end position="226"/>
    </location>
</feature>
<comment type="subcellular location">
    <subcellularLocation>
        <location evidence="1">Cell membrane</location>
        <topology evidence="1">Multi-pass membrane protein</topology>
    </subcellularLocation>
</comment>
<dbReference type="Proteomes" id="UP000365705">
    <property type="component" value="Unassembled WGS sequence"/>
</dbReference>
<feature type="transmembrane region" description="Helical" evidence="7">
    <location>
        <begin position="74"/>
        <end position="97"/>
    </location>
</feature>
<feature type="transmembrane region" description="Helical" evidence="7">
    <location>
        <begin position="238"/>
        <end position="259"/>
    </location>
</feature>
<feature type="transmembrane region" description="Helical" evidence="7">
    <location>
        <begin position="135"/>
        <end position="158"/>
    </location>
</feature>
<feature type="transmembrane region" description="Helical" evidence="7">
    <location>
        <begin position="295"/>
        <end position="318"/>
    </location>
</feature>
<evidence type="ECO:0000256" key="6">
    <source>
        <dbReference type="ARBA" id="ARBA00023136"/>
    </source>
</evidence>
<evidence type="ECO:0000256" key="4">
    <source>
        <dbReference type="ARBA" id="ARBA00022692"/>
    </source>
</evidence>
<feature type="transmembrane region" description="Helical" evidence="7">
    <location>
        <begin position="338"/>
        <end position="357"/>
    </location>
</feature>
<evidence type="ECO:0000256" key="3">
    <source>
        <dbReference type="ARBA" id="ARBA00022475"/>
    </source>
</evidence>
<sequence>MMNKLKLQTSIFVLTAFLLGCNEFMIVGIISDLAQSFNGSLSLLGLLVTLFGIVYAGTTPVLTAWTNRWPRYHVLMWLMGIFCIGNTLTAMAPNLFWLFVSRVITAAVAGTIISLVLAFVSLLTPMEKRGMTVAAVFAGFSIATIIGVPVGTMISAAFSWRVSFGVISILSMLVWFLLAKILPRYSEQMAGNLNGQLSMFKDARIVWGIVVMIALMAAEYAFYTYIRPLIVKQLGFSVNQLSLLLGLIGIMFILGNLTAGQLIERYGTQKIGWVSGMVLVLLLMLTLTVKNSWSGLLNLGLLCFVLGMPGSMLQVMFLNTAERDFPMALNLASSLNPICTNIGVTIGSLTASIGIRYIKLAQIGWLGCGYALIGVLGSLSLLKALKRSKAKS</sequence>
<dbReference type="Gene3D" id="1.20.1250.20">
    <property type="entry name" value="MFS general substrate transporter like domains"/>
    <property type="match status" value="1"/>
</dbReference>
<evidence type="ECO:0000313" key="9">
    <source>
        <dbReference type="EMBL" id="VTZ93745.1"/>
    </source>
</evidence>
<dbReference type="GO" id="GO:0005886">
    <property type="term" value="C:plasma membrane"/>
    <property type="evidence" value="ECO:0007669"/>
    <property type="project" value="UniProtKB-SubCell"/>
</dbReference>
<keyword evidence="3" id="KW-1003">Cell membrane</keyword>
<dbReference type="GO" id="GO:0022857">
    <property type="term" value="F:transmembrane transporter activity"/>
    <property type="evidence" value="ECO:0007669"/>
    <property type="project" value="InterPro"/>
</dbReference>
<feature type="domain" description="Major facilitator superfamily (MFS) profile" evidence="8">
    <location>
        <begin position="8"/>
        <end position="386"/>
    </location>
</feature>
<gene>
    <name evidence="9" type="primary">pbuE_3</name>
    <name evidence="9" type="ORF">LMUP508_02032</name>
</gene>
<evidence type="ECO:0000256" key="5">
    <source>
        <dbReference type="ARBA" id="ARBA00022989"/>
    </source>
</evidence>
<feature type="transmembrane region" description="Helical" evidence="7">
    <location>
        <begin position="12"/>
        <end position="31"/>
    </location>
</feature>
<evidence type="ECO:0000313" key="10">
    <source>
        <dbReference type="Proteomes" id="UP000365705"/>
    </source>
</evidence>
<dbReference type="InterPro" id="IPR020846">
    <property type="entry name" value="MFS_dom"/>
</dbReference>
<keyword evidence="6 7" id="KW-0472">Membrane</keyword>
<feature type="transmembrane region" description="Helical" evidence="7">
    <location>
        <begin position="271"/>
        <end position="289"/>
    </location>
</feature>
<dbReference type="AlphaFoldDB" id="A0A508YUG9"/>
<evidence type="ECO:0000256" key="1">
    <source>
        <dbReference type="ARBA" id="ARBA00004651"/>
    </source>
</evidence>
<dbReference type="PANTHER" id="PTHR43124:SF3">
    <property type="entry name" value="CHLORAMPHENICOL EFFLUX PUMP RV0191"/>
    <property type="match status" value="1"/>
</dbReference>
<dbReference type="CDD" id="cd17324">
    <property type="entry name" value="MFS_NepI_like"/>
    <property type="match status" value="1"/>
</dbReference>
<dbReference type="InterPro" id="IPR036259">
    <property type="entry name" value="MFS_trans_sf"/>
</dbReference>
<dbReference type="InterPro" id="IPR011701">
    <property type="entry name" value="MFS"/>
</dbReference>
<keyword evidence="4 7" id="KW-0812">Transmembrane</keyword>
<evidence type="ECO:0000256" key="7">
    <source>
        <dbReference type="SAM" id="Phobius"/>
    </source>
</evidence>
<dbReference type="Pfam" id="PF07690">
    <property type="entry name" value="MFS_1"/>
    <property type="match status" value="1"/>
</dbReference>
<name>A0A508YUG9_LIMMU</name>
<keyword evidence="5 7" id="KW-1133">Transmembrane helix</keyword>
<dbReference type="SUPFAM" id="SSF103473">
    <property type="entry name" value="MFS general substrate transporter"/>
    <property type="match status" value="1"/>
</dbReference>
<feature type="transmembrane region" description="Helical" evidence="7">
    <location>
        <begin position="363"/>
        <end position="382"/>
    </location>
</feature>
<protein>
    <submittedName>
        <fullName evidence="9">Purine efflux pump PbuE</fullName>
    </submittedName>
</protein>